<sequence length="100" mass="11878">MRDQDTTGLTVQRDQLEKVREMVSYFESNHAGTYELHVKDRGKSIDNRPQVTAQWESIIYERDNRVRAVSDATLLFILERVSWREWNIIEVEILSPIQEK</sequence>
<proteinExistence type="predicted"/>
<dbReference type="EMBL" id="LJJB01000013">
    <property type="protein sequence ID" value="KQL44920.1"/>
    <property type="molecule type" value="Genomic_DNA"/>
</dbReference>
<comment type="caution">
    <text evidence="1">The sequence shown here is derived from an EMBL/GenBank/DDBJ whole genome shotgun (WGS) entry which is preliminary data.</text>
</comment>
<gene>
    <name evidence="1" type="ORF">AN963_26665</name>
</gene>
<reference evidence="1 2" key="1">
    <citation type="submission" date="2015-09" db="EMBL/GenBank/DDBJ databases">
        <title>Genome sequencing project for genomic taxonomy and phylogenomics of Bacillus-like bacteria.</title>
        <authorList>
            <person name="Liu B."/>
            <person name="Wang J."/>
            <person name="Zhu Y."/>
            <person name="Liu G."/>
            <person name="Chen Q."/>
            <person name="Chen Z."/>
            <person name="Lan J."/>
            <person name="Che J."/>
            <person name="Ge C."/>
            <person name="Shi H."/>
            <person name="Pan Z."/>
            <person name="Liu X."/>
        </authorList>
    </citation>
    <scope>NUCLEOTIDE SEQUENCE [LARGE SCALE GENOMIC DNA]</scope>
    <source>
        <strain evidence="1 2">DSM 8552</strain>
    </source>
</reference>
<evidence type="ECO:0000313" key="2">
    <source>
        <dbReference type="Proteomes" id="UP000051063"/>
    </source>
</evidence>
<accession>A0ABR5N350</accession>
<keyword evidence="2" id="KW-1185">Reference proteome</keyword>
<protein>
    <submittedName>
        <fullName evidence="1">Uncharacterized protein</fullName>
    </submittedName>
</protein>
<organism evidence="1 2">
    <name type="scientific">Brevibacillus choshinensis</name>
    <dbReference type="NCBI Taxonomy" id="54911"/>
    <lineage>
        <taxon>Bacteria</taxon>
        <taxon>Bacillati</taxon>
        <taxon>Bacillota</taxon>
        <taxon>Bacilli</taxon>
        <taxon>Bacillales</taxon>
        <taxon>Paenibacillaceae</taxon>
        <taxon>Brevibacillus</taxon>
    </lineage>
</organism>
<evidence type="ECO:0000313" key="1">
    <source>
        <dbReference type="EMBL" id="KQL44920.1"/>
    </source>
</evidence>
<dbReference type="Proteomes" id="UP000051063">
    <property type="component" value="Unassembled WGS sequence"/>
</dbReference>
<name>A0ABR5N350_BRECH</name>